<evidence type="ECO:0000256" key="8">
    <source>
        <dbReference type="ARBA" id="ARBA00022946"/>
    </source>
</evidence>
<evidence type="ECO:0000256" key="11">
    <source>
        <dbReference type="ARBA" id="ARBA00023140"/>
    </source>
</evidence>
<comment type="subcellular location">
    <subcellularLocation>
        <location evidence="3">Peroxisome</location>
    </subcellularLocation>
</comment>
<dbReference type="GO" id="GO:0033540">
    <property type="term" value="P:fatty acid beta-oxidation using acyl-CoA oxidase"/>
    <property type="evidence" value="ECO:0007669"/>
    <property type="project" value="TreeGrafter"/>
</dbReference>
<name>A0A835AZZ9_9POAL</name>
<feature type="region of interest" description="Disordered" evidence="15">
    <location>
        <begin position="1"/>
        <end position="23"/>
    </location>
</feature>
<dbReference type="Gene3D" id="2.40.110.10">
    <property type="entry name" value="Butyryl-CoA Dehydrogenase, subunit A, domain 2"/>
    <property type="match status" value="1"/>
</dbReference>
<dbReference type="InterPro" id="IPR012258">
    <property type="entry name" value="Acyl-CoA_oxidase"/>
</dbReference>
<evidence type="ECO:0000256" key="13">
    <source>
        <dbReference type="PIRSR" id="PIRSR000168-1"/>
    </source>
</evidence>
<comment type="similarity">
    <text evidence="4 12">Belongs to the acyl-CoA oxidase family.</text>
</comment>
<dbReference type="PANTHER" id="PTHR10909">
    <property type="entry name" value="ELECTRON TRANSPORT OXIDOREDUCTASE"/>
    <property type="match status" value="1"/>
</dbReference>
<keyword evidence="9" id="KW-0560">Oxidoreductase</keyword>
<dbReference type="AlphaFoldDB" id="A0A835AZZ9"/>
<keyword evidence="20" id="KW-1185">Reference proteome</keyword>
<evidence type="ECO:0000313" key="19">
    <source>
        <dbReference type="EMBL" id="KAF8673246.1"/>
    </source>
</evidence>
<evidence type="ECO:0000256" key="4">
    <source>
        <dbReference type="ARBA" id="ARBA00006288"/>
    </source>
</evidence>
<dbReference type="InterPro" id="IPR009100">
    <property type="entry name" value="AcylCoA_DH/oxidase_NM_dom_sf"/>
</dbReference>
<comment type="cofactor">
    <cofactor evidence="2">
        <name>FAD</name>
        <dbReference type="ChEBI" id="CHEBI:57692"/>
    </cofactor>
</comment>
<feature type="domain" description="Acyl-CoA oxidase/dehydrogenase middle" evidence="17">
    <location>
        <begin position="195"/>
        <end position="312"/>
    </location>
</feature>
<feature type="domain" description="Acyl-CoA oxidase C-terminal" evidence="16">
    <location>
        <begin position="565"/>
        <end position="700"/>
    </location>
</feature>
<dbReference type="SUPFAM" id="SSF47203">
    <property type="entry name" value="Acyl-CoA dehydrogenase C-terminal domain-like"/>
    <property type="match status" value="2"/>
</dbReference>
<keyword evidence="10" id="KW-0443">Lipid metabolism</keyword>
<evidence type="ECO:0000256" key="6">
    <source>
        <dbReference type="ARBA" id="ARBA00022827"/>
    </source>
</evidence>
<keyword evidence="5 12" id="KW-0285">Flavoprotein</keyword>
<evidence type="ECO:0000256" key="14">
    <source>
        <dbReference type="PIRSR" id="PIRSR000168-2"/>
    </source>
</evidence>
<reference evidence="19" key="1">
    <citation type="submission" date="2020-07" db="EMBL/GenBank/DDBJ databases">
        <title>Genome sequence and genetic diversity analysis of an under-domesticated orphan crop, white fonio (Digitaria exilis).</title>
        <authorList>
            <person name="Bennetzen J.L."/>
            <person name="Chen S."/>
            <person name="Ma X."/>
            <person name="Wang X."/>
            <person name="Yssel A.E.J."/>
            <person name="Chaluvadi S.R."/>
            <person name="Johnson M."/>
            <person name="Gangashetty P."/>
            <person name="Hamidou F."/>
            <person name="Sanogo M.D."/>
            <person name="Zwaenepoel A."/>
            <person name="Wallace J."/>
            <person name="Van De Peer Y."/>
            <person name="Van Deynze A."/>
        </authorList>
    </citation>
    <scope>NUCLEOTIDE SEQUENCE</scope>
    <source>
        <tissue evidence="19">Leaves</tissue>
    </source>
</reference>
<dbReference type="InterPro" id="IPR006091">
    <property type="entry name" value="Acyl-CoA_Oxase/DH_mid-dom"/>
</dbReference>
<evidence type="ECO:0000259" key="16">
    <source>
        <dbReference type="Pfam" id="PF01756"/>
    </source>
</evidence>
<feature type="binding site" evidence="14">
    <location>
        <position position="199"/>
    </location>
    <ligand>
        <name>FAD</name>
        <dbReference type="ChEBI" id="CHEBI:57692"/>
    </ligand>
</feature>
<dbReference type="Gene3D" id="1.20.140.10">
    <property type="entry name" value="Butyryl-CoA Dehydrogenase, subunit A, domain 3"/>
    <property type="match status" value="2"/>
</dbReference>
<sequence>MPPHPTAAASVPGGEPVAASEEESPAARRLRLLSLHLLQPSAPAAAHASSPSSSLVPAACAGRRVVEGGGDVAAALKAYLRGRHRAAQMRLYDFFCARPDLQTPVEMTTAAHRELCFRQLRALVRDAGVRPLTLMANDPAEYFAVMEAAGGADISLGVKLGVQYSLWGGSVINLGTKKHRDKYFDGIDNLDYPGCFAMTELHHGSNVQALQTTATFDPVTDEFIINTPNDGAIKWWIGNAAVHGKFATVFARLILPLQGKGGEPADMGIHAFIVPIRDLETHAVLPGIEINDCGHKIGLNGVDNGALRFRSVRIPRDNLLNRFGDVSRDGKYTSSLPTINKRFAATLGELVGGRVGIAFCSVGVLKVAVTIAVRYALLRHQFGPPKQPEISVLDYQSHQHKLMPMLASSYAFHFATVQLVDKYSEMKKTNDEDLIADVHVLSSGLKAYITSYTAKSISICREACGGHGYAAVNRFGSLRNDHDIFQTFEGDNTVLLQQVAGDLLKQYQEKFKGGTLSVTWNYLRDSMGTYLSQPNPVTARWEGEDHLRDPNFQLDAFRVNKLSPQYRTSRLLHSVAARLQKHSKTLGGFGAWNRCLNHLLTLAESHIESVILAQFIESVKSCPDEKTREVLKLVCDLYALDRIWKDIGTYRNVDYVAPNKAKAIHKLTDYLSYQVRLVAKELVDAFDLPDLIIRAPIGMQSEAYAQYTQYVGF</sequence>
<evidence type="ECO:0000256" key="2">
    <source>
        <dbReference type="ARBA" id="ARBA00001974"/>
    </source>
</evidence>
<dbReference type="Pfam" id="PF22924">
    <property type="entry name" value="ACOX_C_alpha1"/>
    <property type="match status" value="1"/>
</dbReference>
<evidence type="ECO:0000256" key="5">
    <source>
        <dbReference type="ARBA" id="ARBA00022630"/>
    </source>
</evidence>
<dbReference type="InterPro" id="IPR036250">
    <property type="entry name" value="AcylCo_DH-like_C"/>
</dbReference>
<dbReference type="Pfam" id="PF01756">
    <property type="entry name" value="ACOX"/>
    <property type="match status" value="1"/>
</dbReference>
<dbReference type="FunFam" id="1.20.140.10:FF:000025">
    <property type="entry name" value="Acyl-coenzyme A oxidase"/>
    <property type="match status" value="1"/>
</dbReference>
<evidence type="ECO:0000256" key="3">
    <source>
        <dbReference type="ARBA" id="ARBA00004275"/>
    </source>
</evidence>
<dbReference type="SUPFAM" id="SSF56645">
    <property type="entry name" value="Acyl-CoA dehydrogenase NM domain-like"/>
    <property type="match status" value="1"/>
</dbReference>
<evidence type="ECO:0000256" key="7">
    <source>
        <dbReference type="ARBA" id="ARBA00022832"/>
    </source>
</evidence>
<dbReference type="PANTHER" id="PTHR10909:SF378">
    <property type="entry name" value="ACYL-COENZYME A OXIDASE"/>
    <property type="match status" value="1"/>
</dbReference>
<dbReference type="EMBL" id="JACEFO010002208">
    <property type="protein sequence ID" value="KAF8673246.1"/>
    <property type="molecule type" value="Genomic_DNA"/>
</dbReference>
<evidence type="ECO:0000256" key="12">
    <source>
        <dbReference type="PIRNR" id="PIRNR000168"/>
    </source>
</evidence>
<accession>A0A835AZZ9</accession>
<evidence type="ECO:0000313" key="20">
    <source>
        <dbReference type="Proteomes" id="UP000636709"/>
    </source>
</evidence>
<protein>
    <recommendedName>
        <fullName evidence="12">Acyl-coenzyme A oxidase</fullName>
    </recommendedName>
</protein>
<evidence type="ECO:0000256" key="1">
    <source>
        <dbReference type="ARBA" id="ARBA00001201"/>
    </source>
</evidence>
<keyword evidence="8" id="KW-0809">Transit peptide</keyword>
<comment type="catalytic activity">
    <reaction evidence="1">
        <text>a 2,3-saturated acyl-CoA + O2 = a (2E)-enoyl-CoA + H2O2</text>
        <dbReference type="Rhea" id="RHEA:38959"/>
        <dbReference type="ChEBI" id="CHEBI:15379"/>
        <dbReference type="ChEBI" id="CHEBI:16240"/>
        <dbReference type="ChEBI" id="CHEBI:58856"/>
        <dbReference type="ChEBI" id="CHEBI:65111"/>
        <dbReference type="EC" id="1.3.3.6"/>
    </reaction>
</comment>
<dbReference type="OrthoDB" id="538336at2759"/>
<dbReference type="GO" id="GO:0071949">
    <property type="term" value="F:FAD binding"/>
    <property type="evidence" value="ECO:0007669"/>
    <property type="project" value="InterPro"/>
</dbReference>
<comment type="caution">
    <text evidence="19">The sequence shown here is derived from an EMBL/GenBank/DDBJ whole genome shotgun (WGS) entry which is preliminary data.</text>
</comment>
<dbReference type="GO" id="GO:0005504">
    <property type="term" value="F:fatty acid binding"/>
    <property type="evidence" value="ECO:0007669"/>
    <property type="project" value="TreeGrafter"/>
</dbReference>
<evidence type="ECO:0000256" key="9">
    <source>
        <dbReference type="ARBA" id="ARBA00023002"/>
    </source>
</evidence>
<organism evidence="19 20">
    <name type="scientific">Digitaria exilis</name>
    <dbReference type="NCBI Taxonomy" id="1010633"/>
    <lineage>
        <taxon>Eukaryota</taxon>
        <taxon>Viridiplantae</taxon>
        <taxon>Streptophyta</taxon>
        <taxon>Embryophyta</taxon>
        <taxon>Tracheophyta</taxon>
        <taxon>Spermatophyta</taxon>
        <taxon>Magnoliopsida</taxon>
        <taxon>Liliopsida</taxon>
        <taxon>Poales</taxon>
        <taxon>Poaceae</taxon>
        <taxon>PACMAD clade</taxon>
        <taxon>Panicoideae</taxon>
        <taxon>Panicodae</taxon>
        <taxon>Paniceae</taxon>
        <taxon>Anthephorinae</taxon>
        <taxon>Digitaria</taxon>
    </lineage>
</organism>
<dbReference type="Proteomes" id="UP000636709">
    <property type="component" value="Unassembled WGS sequence"/>
</dbReference>
<evidence type="ECO:0000256" key="15">
    <source>
        <dbReference type="SAM" id="MobiDB-lite"/>
    </source>
</evidence>
<dbReference type="InterPro" id="IPR002655">
    <property type="entry name" value="Acyl-CoA_oxidase_C"/>
</dbReference>
<feature type="domain" description="Acyl-CoA oxidase C-alpha1" evidence="18">
    <location>
        <begin position="348"/>
        <end position="503"/>
    </location>
</feature>
<keyword evidence="6 12" id="KW-0274">FAD</keyword>
<dbReference type="InterPro" id="IPR046373">
    <property type="entry name" value="Acyl-CoA_Oxase/DH_mid-dom_sf"/>
</dbReference>
<dbReference type="PIRSF" id="PIRSF000168">
    <property type="entry name" value="Acyl-CoA_oxidase"/>
    <property type="match status" value="1"/>
</dbReference>
<keyword evidence="11" id="KW-0576">Peroxisome</keyword>
<dbReference type="FunFam" id="2.40.110.10:FF:000050">
    <property type="entry name" value="Acyl-coenzyme A oxidase"/>
    <property type="match status" value="1"/>
</dbReference>
<dbReference type="GO" id="GO:0003997">
    <property type="term" value="F:acyl-CoA oxidase activity"/>
    <property type="evidence" value="ECO:0007669"/>
    <property type="project" value="UniProtKB-EC"/>
</dbReference>
<dbReference type="GO" id="GO:0005777">
    <property type="term" value="C:peroxisome"/>
    <property type="evidence" value="ECO:0007669"/>
    <property type="project" value="UniProtKB-SubCell"/>
</dbReference>
<gene>
    <name evidence="19" type="ORF">HU200_048798</name>
</gene>
<dbReference type="InterPro" id="IPR055060">
    <property type="entry name" value="ACOX_C_alpha1"/>
</dbReference>
<evidence type="ECO:0000256" key="10">
    <source>
        <dbReference type="ARBA" id="ARBA00023098"/>
    </source>
</evidence>
<evidence type="ECO:0000259" key="18">
    <source>
        <dbReference type="Pfam" id="PF22924"/>
    </source>
</evidence>
<dbReference type="FunFam" id="1.20.140.10:FF:000010">
    <property type="entry name" value="Acyl-coenzyme A oxidase"/>
    <property type="match status" value="1"/>
</dbReference>
<feature type="binding site" evidence="14">
    <location>
        <position position="238"/>
    </location>
    <ligand>
        <name>FAD</name>
        <dbReference type="ChEBI" id="CHEBI:57692"/>
    </ligand>
</feature>
<dbReference type="Pfam" id="PF02770">
    <property type="entry name" value="Acyl-CoA_dh_M"/>
    <property type="match status" value="1"/>
</dbReference>
<dbReference type="GO" id="GO:0055088">
    <property type="term" value="P:lipid homeostasis"/>
    <property type="evidence" value="ECO:0007669"/>
    <property type="project" value="TreeGrafter"/>
</dbReference>
<proteinExistence type="inferred from homology"/>
<evidence type="ECO:0000259" key="17">
    <source>
        <dbReference type="Pfam" id="PF02770"/>
    </source>
</evidence>
<feature type="active site" description="Proton acceptor" evidence="13">
    <location>
        <position position="489"/>
    </location>
</feature>
<keyword evidence="7" id="KW-0276">Fatty acid metabolism</keyword>